<evidence type="ECO:0000313" key="2">
    <source>
        <dbReference type="Proteomes" id="UP000656881"/>
    </source>
</evidence>
<dbReference type="EMBL" id="BMNG01000005">
    <property type="protein sequence ID" value="GGO42527.1"/>
    <property type="molecule type" value="Genomic_DNA"/>
</dbReference>
<reference evidence="2" key="1">
    <citation type="journal article" date="2019" name="Int. J. Syst. Evol. Microbiol.">
        <title>The Global Catalogue of Microorganisms (GCM) 10K type strain sequencing project: providing services to taxonomists for standard genome sequencing and annotation.</title>
        <authorList>
            <consortium name="The Broad Institute Genomics Platform"/>
            <consortium name="The Broad Institute Genome Sequencing Center for Infectious Disease"/>
            <person name="Wu L."/>
            <person name="Ma J."/>
        </authorList>
    </citation>
    <scope>NUCLEOTIDE SEQUENCE [LARGE SCALE GENOMIC DNA]</scope>
    <source>
        <strain evidence="2">CGMCC 4.7349</strain>
    </source>
</reference>
<sequence>MPLVAIQPSYGNPIARRHWRDTLDQEVPFGSEEYAATLSGEQRDALLRIHPTESARFWGATSVQDKNMARLRMGDVVLFTGQNLVRGIGEVGLTFRNAEFADAMWTPDPDKGSWRNVYSLLSFRHTEIPYSEIWDLPSFNAGDNFMGLRVLEGDKADEILQGLGIGTVTEARRKLARDAEVANAIATGTRVVPVEGVHTSTAAYRRDEREIQVLRAEALLVNEYKATLTGVEVTRLRTPSGITDLHVTGPDGTEVIEAKSSGDHIHVRAALAQLLDYAPHSPLPADRLSALFPVRPAAKDITLLHRYGIDCLYRLTPHTFERIVAPDEARMYMRKIWAGVGIS</sequence>
<dbReference type="Proteomes" id="UP000656881">
    <property type="component" value="Unassembled WGS sequence"/>
</dbReference>
<evidence type="ECO:0000313" key="1">
    <source>
        <dbReference type="EMBL" id="GGO42527.1"/>
    </source>
</evidence>
<evidence type="ECO:0008006" key="3">
    <source>
        <dbReference type="Google" id="ProtNLM"/>
    </source>
</evidence>
<proteinExistence type="predicted"/>
<organism evidence="1 2">
    <name type="scientific">Streptomyces lasiicapitis</name>
    <dbReference type="NCBI Taxonomy" id="1923961"/>
    <lineage>
        <taxon>Bacteria</taxon>
        <taxon>Bacillati</taxon>
        <taxon>Actinomycetota</taxon>
        <taxon>Actinomycetes</taxon>
        <taxon>Kitasatosporales</taxon>
        <taxon>Streptomycetaceae</taxon>
        <taxon>Streptomyces</taxon>
    </lineage>
</organism>
<keyword evidence="2" id="KW-1185">Reference proteome</keyword>
<gene>
    <name evidence="1" type="ORF">GCM10012286_24190</name>
</gene>
<accession>A0ABQ2LSG0</accession>
<protein>
    <recommendedName>
        <fullName evidence="3">Restriction endonuclease</fullName>
    </recommendedName>
</protein>
<name>A0ABQ2LSG0_9ACTN</name>
<comment type="caution">
    <text evidence="1">The sequence shown here is derived from an EMBL/GenBank/DDBJ whole genome shotgun (WGS) entry which is preliminary data.</text>
</comment>